<gene>
    <name evidence="1" type="ORF">GCK32_021107</name>
</gene>
<dbReference type="Proteomes" id="UP001331761">
    <property type="component" value="Unassembled WGS sequence"/>
</dbReference>
<dbReference type="EMBL" id="WIXE01009417">
    <property type="protein sequence ID" value="KAK5978448.1"/>
    <property type="molecule type" value="Genomic_DNA"/>
</dbReference>
<feature type="non-terminal residue" evidence="1">
    <location>
        <position position="59"/>
    </location>
</feature>
<proteinExistence type="predicted"/>
<sequence length="59" mass="6569">MVPDLHSSKSGSQQFMELYNGLKTNFAVRAIWLQVTSPTLWSPSVLNNTQFITNIIATA</sequence>
<name>A0AAN8G0T7_TRICO</name>
<reference evidence="1 2" key="1">
    <citation type="submission" date="2019-10" db="EMBL/GenBank/DDBJ databases">
        <title>Assembly and Annotation for the nematode Trichostrongylus colubriformis.</title>
        <authorList>
            <person name="Martin J."/>
        </authorList>
    </citation>
    <scope>NUCLEOTIDE SEQUENCE [LARGE SCALE GENOMIC DNA]</scope>
    <source>
        <strain evidence="1">G859</strain>
        <tissue evidence="1">Whole worm</tissue>
    </source>
</reference>
<organism evidence="1 2">
    <name type="scientific">Trichostrongylus colubriformis</name>
    <name type="common">Black scour worm</name>
    <dbReference type="NCBI Taxonomy" id="6319"/>
    <lineage>
        <taxon>Eukaryota</taxon>
        <taxon>Metazoa</taxon>
        <taxon>Ecdysozoa</taxon>
        <taxon>Nematoda</taxon>
        <taxon>Chromadorea</taxon>
        <taxon>Rhabditida</taxon>
        <taxon>Rhabditina</taxon>
        <taxon>Rhabditomorpha</taxon>
        <taxon>Strongyloidea</taxon>
        <taxon>Trichostrongylidae</taxon>
        <taxon>Trichostrongylus</taxon>
    </lineage>
</organism>
<keyword evidence="2" id="KW-1185">Reference proteome</keyword>
<dbReference type="AlphaFoldDB" id="A0AAN8G0T7"/>
<accession>A0AAN8G0T7</accession>
<evidence type="ECO:0000313" key="1">
    <source>
        <dbReference type="EMBL" id="KAK5978448.1"/>
    </source>
</evidence>
<evidence type="ECO:0000313" key="2">
    <source>
        <dbReference type="Proteomes" id="UP001331761"/>
    </source>
</evidence>
<comment type="caution">
    <text evidence="1">The sequence shown here is derived from an EMBL/GenBank/DDBJ whole genome shotgun (WGS) entry which is preliminary data.</text>
</comment>
<protein>
    <submittedName>
        <fullName evidence="1">Uncharacterized protein</fullName>
    </submittedName>
</protein>